<dbReference type="GO" id="GO:0003676">
    <property type="term" value="F:nucleic acid binding"/>
    <property type="evidence" value="ECO:0007669"/>
    <property type="project" value="InterPro"/>
</dbReference>
<evidence type="ECO:0000256" key="2">
    <source>
        <dbReference type="ARBA" id="ARBA00022691"/>
    </source>
</evidence>
<dbReference type="GO" id="GO:0008170">
    <property type="term" value="F:N-methyltransferase activity"/>
    <property type="evidence" value="ECO:0007669"/>
    <property type="project" value="UniProtKB-ARBA"/>
</dbReference>
<dbReference type="PROSITE" id="PS00092">
    <property type="entry name" value="N6_MTASE"/>
    <property type="match status" value="1"/>
</dbReference>
<feature type="domain" description="Methyltransferase small" evidence="3">
    <location>
        <begin position="20"/>
        <end position="147"/>
    </location>
</feature>
<comment type="caution">
    <text evidence="4">The sequence shown here is derived from an EMBL/GenBank/DDBJ whole genome shotgun (WGS) entry which is preliminary data.</text>
</comment>
<dbReference type="Proteomes" id="UP000308838">
    <property type="component" value="Unassembled WGS sequence"/>
</dbReference>
<dbReference type="EMBL" id="NXLZ01000001">
    <property type="protein sequence ID" value="TKX32165.1"/>
    <property type="molecule type" value="Genomic_DNA"/>
</dbReference>
<dbReference type="InterPro" id="IPR002052">
    <property type="entry name" value="DNA_methylase_N6_adenine_CS"/>
</dbReference>
<gene>
    <name evidence="4" type="ORF">CQA69_01255</name>
</gene>
<keyword evidence="4" id="KW-0808">Transferase</keyword>
<evidence type="ECO:0000313" key="4">
    <source>
        <dbReference type="EMBL" id="TKX32165.1"/>
    </source>
</evidence>
<protein>
    <submittedName>
        <fullName evidence="4">Methyltransferase</fullName>
    </submittedName>
</protein>
<organism evidence="4 5">
    <name type="scientific">Campylobacter estrildidarum</name>
    <dbReference type="NCBI Taxonomy" id="2510189"/>
    <lineage>
        <taxon>Bacteria</taxon>
        <taxon>Pseudomonadati</taxon>
        <taxon>Campylobacterota</taxon>
        <taxon>Epsilonproteobacteria</taxon>
        <taxon>Campylobacterales</taxon>
        <taxon>Campylobacteraceae</taxon>
        <taxon>Campylobacter</taxon>
    </lineage>
</organism>
<dbReference type="GO" id="GO:0032259">
    <property type="term" value="P:methylation"/>
    <property type="evidence" value="ECO:0007669"/>
    <property type="project" value="UniProtKB-KW"/>
</dbReference>
<dbReference type="GO" id="GO:0008757">
    <property type="term" value="F:S-adenosylmethionine-dependent methyltransferase activity"/>
    <property type="evidence" value="ECO:0007669"/>
    <property type="project" value="UniProtKB-ARBA"/>
</dbReference>
<reference evidence="4 5" key="1">
    <citation type="submission" date="2018-05" db="EMBL/GenBank/DDBJ databases">
        <title>Novel Campyloabacter and Helicobacter Species and Strains.</title>
        <authorList>
            <person name="Mannion A.J."/>
            <person name="Shen Z."/>
            <person name="Fox J.G."/>
        </authorList>
    </citation>
    <scope>NUCLEOTIDE SEQUENCE [LARGE SCALE GENOMIC DNA]</scope>
    <source>
        <strain evidence="5">MIT17-664</strain>
    </source>
</reference>
<proteinExistence type="predicted"/>
<evidence type="ECO:0000259" key="3">
    <source>
        <dbReference type="Pfam" id="PF05175"/>
    </source>
</evidence>
<dbReference type="OrthoDB" id="5354196at2"/>
<keyword evidence="5" id="KW-1185">Reference proteome</keyword>
<dbReference type="Pfam" id="PF05175">
    <property type="entry name" value="MTS"/>
    <property type="match status" value="1"/>
</dbReference>
<dbReference type="CDD" id="cd02440">
    <property type="entry name" value="AdoMet_MTases"/>
    <property type="match status" value="1"/>
</dbReference>
<evidence type="ECO:0000256" key="1">
    <source>
        <dbReference type="ARBA" id="ARBA00022603"/>
    </source>
</evidence>
<accession>A0A4U7BPG0</accession>
<dbReference type="AlphaFoldDB" id="A0A4U7BPG0"/>
<sequence length="230" mass="26470">MVSLAQLKEGYRYNSDSLILVDFVLNCGVKNELLDVGAGCGVLGILLKAFNEKLNLSAIDIQEENIKLIRQNLDKNHIKAEIFCDDFLKFKIEKKFDFIVSNPPFYRQGAYKSENKHKSISKFQSYLPLDKFICKANSMLKPRGVLYFCYEALAFDQICTILEKKKLKMTKICFVHSNKNEKARLILIGARKSVKSPCEILPPLFVYENGDLSEKMQAIHSKFRLESYDF</sequence>
<evidence type="ECO:0000313" key="5">
    <source>
        <dbReference type="Proteomes" id="UP000308838"/>
    </source>
</evidence>
<dbReference type="PANTHER" id="PTHR47739:SF1">
    <property type="entry name" value="TRNA1(VAL) (ADENINE(37)-N6)-METHYLTRANSFERASE"/>
    <property type="match status" value="1"/>
</dbReference>
<dbReference type="InterPro" id="IPR007848">
    <property type="entry name" value="Small_mtfrase_dom"/>
</dbReference>
<dbReference type="Gene3D" id="3.40.50.150">
    <property type="entry name" value="Vaccinia Virus protein VP39"/>
    <property type="match status" value="1"/>
</dbReference>
<dbReference type="InterPro" id="IPR029063">
    <property type="entry name" value="SAM-dependent_MTases_sf"/>
</dbReference>
<dbReference type="PANTHER" id="PTHR47739">
    <property type="entry name" value="TRNA1(VAL) (ADENINE(37)-N6)-METHYLTRANSFERASE"/>
    <property type="match status" value="1"/>
</dbReference>
<keyword evidence="2" id="KW-0949">S-adenosyl-L-methionine</keyword>
<dbReference type="InterPro" id="IPR050210">
    <property type="entry name" value="tRNA_Adenine-N(6)_MTase"/>
</dbReference>
<keyword evidence="1 4" id="KW-0489">Methyltransferase</keyword>
<dbReference type="SUPFAM" id="SSF53335">
    <property type="entry name" value="S-adenosyl-L-methionine-dependent methyltransferases"/>
    <property type="match status" value="1"/>
</dbReference>
<name>A0A4U7BPG0_9BACT</name>